<dbReference type="PANTHER" id="PTHR34817:SF1">
    <property type="entry name" value="NUCLEOTIDYLTRANSFERASE"/>
    <property type="match status" value="1"/>
</dbReference>
<dbReference type="InterPro" id="IPR018775">
    <property type="entry name" value="RlaP"/>
</dbReference>
<dbReference type="PATRIC" id="fig|1216932.3.peg.837"/>
<dbReference type="InterPro" id="IPR043519">
    <property type="entry name" value="NT_sf"/>
</dbReference>
<dbReference type="PANTHER" id="PTHR34817">
    <property type="entry name" value="NUCLEOTIDYLTRANSFERASE"/>
    <property type="match status" value="1"/>
</dbReference>
<keyword evidence="2" id="KW-1185">Reference proteome</keyword>
<accession>W6SEE1</accession>
<sequence>MDFNKLLNSAEYAFLRTNEHLGNNIIMLGLAGSYSYGTNNENSDIDIRGITLNRKSDLIGMTYFEQYVDDNTDTCIYSFNKIINLLLNCNPNTIELLGLKQEHYLYLNDIGKELINNKKLFLSKRAIQSFGGYASAQLRRLQNALARDSYPQEEKEKHIYNSVKNAMNTFNDRYQEFQEGSLKIYIDESNKTDMKKEIFVDANLKHYPLRDYKNIWAEMNNIVKDYDRAGKRNNKKDDNHLNKHAMHLIRLFMMAIDILEKEEINTYRENEQKLLLSIRNGKYQNSDGSFKEEFYEMIDDYEKRLDYASQNTSLPNEPNIKEIEEFMINVNEKVVSNKI</sequence>
<dbReference type="HOGENOM" id="CLU_064931_0_0_9"/>
<dbReference type="Gene3D" id="3.30.460.10">
    <property type="entry name" value="Beta Polymerase, domain 2"/>
    <property type="match status" value="1"/>
</dbReference>
<dbReference type="KEGG" id="clt:CM240_0851"/>
<name>W6SEE1_9CLOT</name>
<dbReference type="Proteomes" id="UP000019426">
    <property type="component" value="Chromosome M2/40_rep1"/>
</dbReference>
<dbReference type="AlphaFoldDB" id="W6SEE1"/>
<evidence type="ECO:0000313" key="1">
    <source>
        <dbReference type="EMBL" id="CDM68015.1"/>
    </source>
</evidence>
<dbReference type="OrthoDB" id="569183at2"/>
<protein>
    <recommendedName>
        <fullName evidence="3">Nucleotidyltransferase</fullName>
    </recommendedName>
</protein>
<dbReference type="SUPFAM" id="SSF81301">
    <property type="entry name" value="Nucleotidyltransferase"/>
    <property type="match status" value="1"/>
</dbReference>
<proteinExistence type="predicted"/>
<reference evidence="1 2" key="1">
    <citation type="submission" date="2013-11" db="EMBL/GenBank/DDBJ databases">
        <title>Complete genome sequence of Clostridum sp. M2/40.</title>
        <authorList>
            <person name="Wibberg D."/>
            <person name="Puehler A."/>
            <person name="Schlueter A."/>
        </authorList>
    </citation>
    <scope>NUCLEOTIDE SEQUENCE [LARGE SCALE GENOMIC DNA]</scope>
    <source>
        <strain evidence="2">M2/40</strain>
    </source>
</reference>
<evidence type="ECO:0000313" key="2">
    <source>
        <dbReference type="Proteomes" id="UP000019426"/>
    </source>
</evidence>
<dbReference type="eggNOG" id="COG3541">
    <property type="taxonomic scope" value="Bacteria"/>
</dbReference>
<gene>
    <name evidence="1" type="ORF">CM240_0851</name>
</gene>
<organism evidence="1 2">
    <name type="scientific">Clostridium bornimense</name>
    <dbReference type="NCBI Taxonomy" id="1216932"/>
    <lineage>
        <taxon>Bacteria</taxon>
        <taxon>Bacillati</taxon>
        <taxon>Bacillota</taxon>
        <taxon>Clostridia</taxon>
        <taxon>Eubacteriales</taxon>
        <taxon>Clostridiaceae</taxon>
        <taxon>Clostridium</taxon>
    </lineage>
</organism>
<dbReference type="Pfam" id="PF10127">
    <property type="entry name" value="RlaP"/>
    <property type="match status" value="1"/>
</dbReference>
<dbReference type="EMBL" id="HG917868">
    <property type="protein sequence ID" value="CDM68015.1"/>
    <property type="molecule type" value="Genomic_DNA"/>
</dbReference>
<dbReference type="STRING" id="1216932.CM240_0851"/>
<dbReference type="RefSeq" id="WP_044036788.1">
    <property type="nucleotide sequence ID" value="NZ_HG917868.1"/>
</dbReference>
<evidence type="ECO:0008006" key="3">
    <source>
        <dbReference type="Google" id="ProtNLM"/>
    </source>
</evidence>